<dbReference type="SUPFAM" id="SSF51735">
    <property type="entry name" value="NAD(P)-binding Rossmann-fold domains"/>
    <property type="match status" value="1"/>
</dbReference>
<reference evidence="5" key="1">
    <citation type="submission" date="2016-10" db="EMBL/GenBank/DDBJ databases">
        <authorList>
            <person name="Varghese N."/>
            <person name="Submissions S."/>
        </authorList>
    </citation>
    <scope>NUCLEOTIDE SEQUENCE [LARGE SCALE GENOMIC DNA]</scope>
    <source>
        <strain evidence="5">DSM 45459</strain>
    </source>
</reference>
<evidence type="ECO:0000256" key="1">
    <source>
        <dbReference type="ARBA" id="ARBA00006328"/>
    </source>
</evidence>
<dbReference type="InterPro" id="IPR051164">
    <property type="entry name" value="NmrA-like_oxidored"/>
</dbReference>
<name>A0A1H1GR14_9ACTN</name>
<proteinExistence type="inferred from homology"/>
<dbReference type="PANTHER" id="PTHR42748">
    <property type="entry name" value="NITROGEN METABOLITE REPRESSION PROTEIN NMRA FAMILY MEMBER"/>
    <property type="match status" value="1"/>
</dbReference>
<dbReference type="EMBL" id="FNKO01000002">
    <property type="protein sequence ID" value="SDR15581.1"/>
    <property type="molecule type" value="Genomic_DNA"/>
</dbReference>
<dbReference type="Gene3D" id="3.40.50.720">
    <property type="entry name" value="NAD(P)-binding Rossmann-like Domain"/>
    <property type="match status" value="1"/>
</dbReference>
<sequence>MTEKDAHLVIGSNGFQGGAVARALRAGGHEVRGFTRGSGAPNRGTGGVPTAHGDLADRNAVREAFEGVTHASVVLPLVFDVATIETYANNIVTAAREANVRRLVYNTNTPVPDTDTSYAAYDTRRIAEAILRDSGLPVVTLRPPVYLDNIFSPWNGPELAGDGVLSYPLPADLRVSWLSHDDLAAATVAALHREGLENTTLRIGGPEAVTGAELAAEFSRGTGRRIVFRPQEVGEFESRLGRVMGPEAASGVGGIYRWLAEEPDSELFVADHDTVRRELGITTTPIARWVAAQPWHIWLQGTGTT</sequence>
<accession>A0A1H1GR14</accession>
<comment type="similarity">
    <text evidence="1">Belongs to the NmrA-type oxidoreductase family.</text>
</comment>
<dbReference type="InterPro" id="IPR036291">
    <property type="entry name" value="NAD(P)-bd_dom_sf"/>
</dbReference>
<gene>
    <name evidence="4" type="ORF">SAMN04489718_3809</name>
</gene>
<dbReference type="STRING" id="995062.SAMN04489718_3809"/>
<dbReference type="InterPro" id="IPR008030">
    <property type="entry name" value="NmrA-like"/>
</dbReference>
<organism evidence="4 5">
    <name type="scientific">Actinopolyspora saharensis</name>
    <dbReference type="NCBI Taxonomy" id="995062"/>
    <lineage>
        <taxon>Bacteria</taxon>
        <taxon>Bacillati</taxon>
        <taxon>Actinomycetota</taxon>
        <taxon>Actinomycetes</taxon>
        <taxon>Actinopolysporales</taxon>
        <taxon>Actinopolysporaceae</taxon>
        <taxon>Actinopolyspora</taxon>
    </lineage>
</organism>
<feature type="domain" description="NmrA-like" evidence="3">
    <location>
        <begin position="8"/>
        <end position="228"/>
    </location>
</feature>
<evidence type="ECO:0000259" key="3">
    <source>
        <dbReference type="Pfam" id="PF05368"/>
    </source>
</evidence>
<dbReference type="AlphaFoldDB" id="A0A1H1GR14"/>
<dbReference type="PANTHER" id="PTHR42748:SF7">
    <property type="entry name" value="NMRA LIKE REDOX SENSOR 1-RELATED"/>
    <property type="match status" value="1"/>
</dbReference>
<keyword evidence="5" id="KW-1185">Reference proteome</keyword>
<dbReference type="Proteomes" id="UP000199301">
    <property type="component" value="Unassembled WGS sequence"/>
</dbReference>
<keyword evidence="2" id="KW-0521">NADP</keyword>
<dbReference type="OrthoDB" id="319724at2"/>
<evidence type="ECO:0000313" key="5">
    <source>
        <dbReference type="Proteomes" id="UP000199301"/>
    </source>
</evidence>
<protein>
    <submittedName>
        <fullName evidence="4">Uncharacterized conserved protein YbjT, contains NAD(P)-binding and DUF2867 domains</fullName>
    </submittedName>
</protein>
<evidence type="ECO:0000313" key="4">
    <source>
        <dbReference type="EMBL" id="SDR15581.1"/>
    </source>
</evidence>
<evidence type="ECO:0000256" key="2">
    <source>
        <dbReference type="ARBA" id="ARBA00022857"/>
    </source>
</evidence>
<dbReference type="RefSeq" id="WP_092526290.1">
    <property type="nucleotide sequence ID" value="NZ_FNKO01000002.1"/>
</dbReference>
<dbReference type="Pfam" id="PF05368">
    <property type="entry name" value="NmrA"/>
    <property type="match status" value="1"/>
</dbReference>